<dbReference type="Gene3D" id="2.40.160.180">
    <property type="entry name" value="Carbohydrate-selective porin OprB"/>
    <property type="match status" value="1"/>
</dbReference>
<accession>T1C6W2</accession>
<dbReference type="InterPro" id="IPR007049">
    <property type="entry name" value="Carb-sel_porin_OprB"/>
</dbReference>
<name>T1C6W2_9ZZZZ</name>
<protein>
    <submittedName>
        <fullName evidence="1">Carbohydrate-selective porin OprB</fullName>
    </submittedName>
</protein>
<proteinExistence type="predicted"/>
<dbReference type="GO" id="GO:0015288">
    <property type="term" value="F:porin activity"/>
    <property type="evidence" value="ECO:0007669"/>
    <property type="project" value="InterPro"/>
</dbReference>
<reference evidence="1" key="2">
    <citation type="journal article" date="2014" name="ISME J.">
        <title>Microbial stratification in low pH oxic and suboxic macroscopic growths along an acid mine drainage.</title>
        <authorList>
            <person name="Mendez-Garcia C."/>
            <person name="Mesa V."/>
            <person name="Sprenger R.R."/>
            <person name="Richter M."/>
            <person name="Diez M.S."/>
            <person name="Solano J."/>
            <person name="Bargiela R."/>
            <person name="Golyshina O.V."/>
            <person name="Manteca A."/>
            <person name="Ramos J.L."/>
            <person name="Gallego J.R."/>
            <person name="Llorente I."/>
            <person name="Martins Dos Santos V.A."/>
            <person name="Jensen O.N."/>
            <person name="Pelaez A.I."/>
            <person name="Sanchez J."/>
            <person name="Ferrer M."/>
        </authorList>
    </citation>
    <scope>NUCLEOTIDE SEQUENCE</scope>
</reference>
<dbReference type="GO" id="GO:0008643">
    <property type="term" value="P:carbohydrate transport"/>
    <property type="evidence" value="ECO:0007669"/>
    <property type="project" value="InterPro"/>
</dbReference>
<evidence type="ECO:0000313" key="1">
    <source>
        <dbReference type="EMBL" id="EQD81176.1"/>
    </source>
</evidence>
<dbReference type="EMBL" id="AUZX01000080">
    <property type="protein sequence ID" value="EQD81176.1"/>
    <property type="molecule type" value="Genomic_DNA"/>
</dbReference>
<organism evidence="1">
    <name type="scientific">mine drainage metagenome</name>
    <dbReference type="NCBI Taxonomy" id="410659"/>
    <lineage>
        <taxon>unclassified sequences</taxon>
        <taxon>metagenomes</taxon>
        <taxon>ecological metagenomes</taxon>
    </lineage>
</organism>
<dbReference type="AlphaFoldDB" id="T1C6W2"/>
<sequence>MQMHARHDGNGNQCLRARRVMVMAMVLIVIVLLAMRHADAAVSGNPRAPIPLTASSKTQPWRARLLWAFDLMDTASGGRARGWKAPALIDLRLTRHQRLQSGLDSYWHVDLIRIFGSNPSRDAGDIQVLDNLAAHHAWRLYRAFWQVGDARQHWALRLGWQGYDELFGLVPDGADLLNSSFGQMPTGSQAGMPIWPQTAPGISARWHPDAFYVMAGLWSGVPRDPGIPQGLNLPRRGDGGLQDLELGLDRHGRYKLALGAWALHRAGVAQQAHRGAYALADIVLLGAGSTRHLGGFVQWGQTQPYQSAIGRYVGAGVRWTTRRHGRVSLGMARALLSPSFRLQHPGSARAETAYELTWRKRIDAQLALQPDVQYIVHPALAPRAGHALEIGLRVDGSF</sequence>
<dbReference type="GO" id="GO:0016020">
    <property type="term" value="C:membrane"/>
    <property type="evidence" value="ECO:0007669"/>
    <property type="project" value="InterPro"/>
</dbReference>
<dbReference type="Pfam" id="PF04966">
    <property type="entry name" value="OprB"/>
    <property type="match status" value="1"/>
</dbReference>
<reference evidence="1" key="1">
    <citation type="submission" date="2013-08" db="EMBL/GenBank/DDBJ databases">
        <authorList>
            <person name="Mendez C."/>
            <person name="Richter M."/>
            <person name="Ferrer M."/>
            <person name="Sanchez J."/>
        </authorList>
    </citation>
    <scope>NUCLEOTIDE SEQUENCE</scope>
</reference>
<gene>
    <name evidence="1" type="ORF">B1A_00103</name>
</gene>
<dbReference type="InterPro" id="IPR038673">
    <property type="entry name" value="OprB_sf"/>
</dbReference>
<comment type="caution">
    <text evidence="1">The sequence shown here is derived from an EMBL/GenBank/DDBJ whole genome shotgun (WGS) entry which is preliminary data.</text>
</comment>